<keyword evidence="3" id="KW-1185">Reference proteome</keyword>
<feature type="compositionally biased region" description="Low complexity" evidence="1">
    <location>
        <begin position="130"/>
        <end position="140"/>
    </location>
</feature>
<feature type="compositionally biased region" description="Basic and acidic residues" evidence="1">
    <location>
        <begin position="100"/>
        <end position="114"/>
    </location>
</feature>
<evidence type="ECO:0000313" key="2">
    <source>
        <dbReference type="EMBL" id="CAK0840512.1"/>
    </source>
</evidence>
<dbReference type="Proteomes" id="UP001189429">
    <property type="component" value="Unassembled WGS sequence"/>
</dbReference>
<organism evidence="2 3">
    <name type="scientific">Prorocentrum cordatum</name>
    <dbReference type="NCBI Taxonomy" id="2364126"/>
    <lineage>
        <taxon>Eukaryota</taxon>
        <taxon>Sar</taxon>
        <taxon>Alveolata</taxon>
        <taxon>Dinophyceae</taxon>
        <taxon>Prorocentrales</taxon>
        <taxon>Prorocentraceae</taxon>
        <taxon>Prorocentrum</taxon>
    </lineage>
</organism>
<evidence type="ECO:0000256" key="1">
    <source>
        <dbReference type="SAM" id="MobiDB-lite"/>
    </source>
</evidence>
<proteinExistence type="predicted"/>
<evidence type="ECO:0000313" key="3">
    <source>
        <dbReference type="Proteomes" id="UP001189429"/>
    </source>
</evidence>
<dbReference type="EMBL" id="CAUYUJ010014386">
    <property type="protein sequence ID" value="CAK0840512.1"/>
    <property type="molecule type" value="Genomic_DNA"/>
</dbReference>
<protein>
    <submittedName>
        <fullName evidence="2">Uncharacterized protein</fullName>
    </submittedName>
</protein>
<accession>A0ABN9T642</accession>
<comment type="caution">
    <text evidence="2">The sequence shown here is derived from an EMBL/GenBank/DDBJ whole genome shotgun (WGS) entry which is preliminary data.</text>
</comment>
<reference evidence="2" key="1">
    <citation type="submission" date="2023-10" db="EMBL/GenBank/DDBJ databases">
        <authorList>
            <person name="Chen Y."/>
            <person name="Shah S."/>
            <person name="Dougan E. K."/>
            <person name="Thang M."/>
            <person name="Chan C."/>
        </authorList>
    </citation>
    <scope>NUCLEOTIDE SEQUENCE [LARGE SCALE GENOMIC DNA]</scope>
</reference>
<feature type="region of interest" description="Disordered" evidence="1">
    <location>
        <begin position="29"/>
        <end position="169"/>
    </location>
</feature>
<gene>
    <name evidence="2" type="ORF">PCOR1329_LOCUS35942</name>
</gene>
<name>A0ABN9T642_9DINO</name>
<feature type="compositionally biased region" description="Basic and acidic residues" evidence="1">
    <location>
        <begin position="57"/>
        <end position="66"/>
    </location>
</feature>
<sequence length="169" mass="18726">MSCVITMTFLTAAMLPNWRRFQCERRMWKRQGRAQQKRLSKCPTWERMGRTRRRRTSLGEEKGKEKRQGKRRQRDSPADPPQTPIENSGARSGDEGAAARPREPSCARGRRPEARAAGAPGRPRLRLGPRGRAAPSAGGRPLRGHCAEGASSRGPGALPCLQAVEGNNY</sequence>
<feature type="compositionally biased region" description="Basic residues" evidence="1">
    <location>
        <begin position="29"/>
        <end position="40"/>
    </location>
</feature>